<dbReference type="GO" id="GO:0008270">
    <property type="term" value="F:zinc ion binding"/>
    <property type="evidence" value="ECO:0007669"/>
    <property type="project" value="UniProtKB-KW"/>
</dbReference>
<dbReference type="InterPro" id="IPR013087">
    <property type="entry name" value="Znf_C2H2_type"/>
</dbReference>
<dbReference type="SMART" id="SM00355">
    <property type="entry name" value="ZnF_C2H2"/>
    <property type="match status" value="2"/>
</dbReference>
<dbReference type="GO" id="GO:0000981">
    <property type="term" value="F:DNA-binding transcription factor activity, RNA polymerase II-specific"/>
    <property type="evidence" value="ECO:0007669"/>
    <property type="project" value="TreeGrafter"/>
</dbReference>
<comment type="subcellular location">
    <subcellularLocation>
        <location evidence="1">Nucleus</location>
    </subcellularLocation>
</comment>
<evidence type="ECO:0000256" key="4">
    <source>
        <dbReference type="ARBA" id="ARBA00022771"/>
    </source>
</evidence>
<dbReference type="PANTHER" id="PTHR24394:SF29">
    <property type="entry name" value="MYONEURIN"/>
    <property type="match status" value="1"/>
</dbReference>
<accession>A0A8J1XKZ4</accession>
<keyword evidence="5" id="KW-0862">Zinc</keyword>
<evidence type="ECO:0000256" key="3">
    <source>
        <dbReference type="ARBA" id="ARBA00022737"/>
    </source>
</evidence>
<dbReference type="AlphaFoldDB" id="A0A8J1XKZ4"/>
<keyword evidence="4" id="KW-0863">Zinc-finger</keyword>
<evidence type="ECO:0000256" key="6">
    <source>
        <dbReference type="ARBA" id="ARBA00023242"/>
    </source>
</evidence>
<dbReference type="Proteomes" id="UP000749559">
    <property type="component" value="Unassembled WGS sequence"/>
</dbReference>
<dbReference type="SUPFAM" id="SSF57667">
    <property type="entry name" value="beta-beta-alpha zinc fingers"/>
    <property type="match status" value="1"/>
</dbReference>
<dbReference type="Gene3D" id="3.30.160.60">
    <property type="entry name" value="Classic Zinc Finger"/>
    <property type="match status" value="2"/>
</dbReference>
<gene>
    <name evidence="7" type="ORF">OFUS_LOCUS4098</name>
</gene>
<dbReference type="InterPro" id="IPR036236">
    <property type="entry name" value="Znf_C2H2_sf"/>
</dbReference>
<proteinExistence type="predicted"/>
<dbReference type="EMBL" id="CAIIXF020000002">
    <property type="protein sequence ID" value="CAH1776974.1"/>
    <property type="molecule type" value="Genomic_DNA"/>
</dbReference>
<dbReference type="GO" id="GO:0005634">
    <property type="term" value="C:nucleus"/>
    <property type="evidence" value="ECO:0007669"/>
    <property type="project" value="UniProtKB-SubCell"/>
</dbReference>
<name>A0A8J1XKZ4_OWEFU</name>
<dbReference type="OrthoDB" id="6249959at2759"/>
<keyword evidence="3" id="KW-0677">Repeat</keyword>
<evidence type="ECO:0000313" key="7">
    <source>
        <dbReference type="EMBL" id="CAH1776974.1"/>
    </source>
</evidence>
<evidence type="ECO:0000256" key="5">
    <source>
        <dbReference type="ARBA" id="ARBA00022833"/>
    </source>
</evidence>
<dbReference type="PROSITE" id="PS00028">
    <property type="entry name" value="ZINC_FINGER_C2H2_1"/>
    <property type="match status" value="2"/>
</dbReference>
<keyword evidence="2" id="KW-0479">Metal-binding</keyword>
<keyword evidence="8" id="KW-1185">Reference proteome</keyword>
<comment type="caution">
    <text evidence="7">The sequence shown here is derived from an EMBL/GenBank/DDBJ whole genome shotgun (WGS) entry which is preliminary data.</text>
</comment>
<sequence length="106" mass="12450">MSHLMVELVTTYSHLSNLLFSFSECSKAVQKDVAFPDSSPQQDDKILFFCGICHKAYHHKRTLKEHMRIHTGEKLHQCEFCLKKIIKRSGYIRHVKTHTRKKPNPK</sequence>
<dbReference type="PANTHER" id="PTHR24394">
    <property type="entry name" value="ZINC FINGER PROTEIN"/>
    <property type="match status" value="1"/>
</dbReference>
<evidence type="ECO:0000256" key="1">
    <source>
        <dbReference type="ARBA" id="ARBA00004123"/>
    </source>
</evidence>
<protein>
    <submittedName>
        <fullName evidence="7">Uncharacterized protein</fullName>
    </submittedName>
</protein>
<organism evidence="7 8">
    <name type="scientific">Owenia fusiformis</name>
    <name type="common">Polychaete worm</name>
    <dbReference type="NCBI Taxonomy" id="6347"/>
    <lineage>
        <taxon>Eukaryota</taxon>
        <taxon>Metazoa</taxon>
        <taxon>Spiralia</taxon>
        <taxon>Lophotrochozoa</taxon>
        <taxon>Annelida</taxon>
        <taxon>Polychaeta</taxon>
        <taxon>Sedentaria</taxon>
        <taxon>Canalipalpata</taxon>
        <taxon>Sabellida</taxon>
        <taxon>Oweniida</taxon>
        <taxon>Oweniidae</taxon>
        <taxon>Owenia</taxon>
    </lineage>
</organism>
<reference evidence="7" key="1">
    <citation type="submission" date="2022-03" db="EMBL/GenBank/DDBJ databases">
        <authorList>
            <person name="Martin C."/>
        </authorList>
    </citation>
    <scope>NUCLEOTIDE SEQUENCE</scope>
</reference>
<evidence type="ECO:0000313" key="8">
    <source>
        <dbReference type="Proteomes" id="UP000749559"/>
    </source>
</evidence>
<keyword evidence="6" id="KW-0539">Nucleus</keyword>
<dbReference type="PROSITE" id="PS50157">
    <property type="entry name" value="ZINC_FINGER_C2H2_2"/>
    <property type="match status" value="2"/>
</dbReference>
<evidence type="ECO:0000256" key="2">
    <source>
        <dbReference type="ARBA" id="ARBA00022723"/>
    </source>
</evidence>